<dbReference type="STRING" id="945713.IALB_0686"/>
<evidence type="ECO:0008006" key="3">
    <source>
        <dbReference type="Google" id="ProtNLM"/>
    </source>
</evidence>
<dbReference type="KEGG" id="ial:IALB_0686"/>
<dbReference type="eggNOG" id="COG3391">
    <property type="taxonomic scope" value="Bacteria"/>
</dbReference>
<gene>
    <name evidence="1" type="ordered locus">IALB_0686</name>
</gene>
<evidence type="ECO:0000313" key="2">
    <source>
        <dbReference type="Proteomes" id="UP000007394"/>
    </source>
</evidence>
<name>I0AHE1_IGNAJ</name>
<dbReference type="Gene3D" id="2.120.10.30">
    <property type="entry name" value="TolB, C-terminal domain"/>
    <property type="match status" value="1"/>
</dbReference>
<dbReference type="HOGENOM" id="CLU_731110_0_0_10"/>
<dbReference type="Proteomes" id="UP000007394">
    <property type="component" value="Chromosome"/>
</dbReference>
<dbReference type="AlphaFoldDB" id="I0AHE1"/>
<keyword evidence="2" id="KW-1185">Reference proteome</keyword>
<dbReference type="InterPro" id="IPR011042">
    <property type="entry name" value="6-blade_b-propeller_TolB-like"/>
</dbReference>
<dbReference type="OrthoDB" id="823219at2"/>
<reference evidence="1 2" key="1">
    <citation type="journal article" date="2012" name="Front. Microbiol.">
        <title>Complete genome of Ignavibacterium album, a metabolically versatile, flagellated, facultative anaerobe from the phylum Chlorobi.</title>
        <authorList>
            <person name="Liu Z."/>
            <person name="Frigaard N.-U."/>
            <person name="Vogl K."/>
            <person name="Iino T."/>
            <person name="Ohkuma M."/>
            <person name="Overmann J."/>
            <person name="Bryant D.A."/>
        </authorList>
    </citation>
    <scope>NUCLEOTIDE SEQUENCE [LARGE SCALE GENOMIC DNA]</scope>
    <source>
        <strain evidence="2">DSM 19864 / JCM 16511 / NBRC 101810 / Mat9-16</strain>
    </source>
</reference>
<dbReference type="PATRIC" id="fig|945713.3.peg.685"/>
<accession>I0AHE1</accession>
<dbReference type="RefSeq" id="WP_014559554.1">
    <property type="nucleotide sequence ID" value="NC_017464.1"/>
</dbReference>
<dbReference type="EMBL" id="CP003418">
    <property type="protein sequence ID" value="AFH48398.1"/>
    <property type="molecule type" value="Genomic_DNA"/>
</dbReference>
<dbReference type="SUPFAM" id="SSF63825">
    <property type="entry name" value="YWTD domain"/>
    <property type="match status" value="1"/>
</dbReference>
<protein>
    <recommendedName>
        <fullName evidence="3">6-bladed beta-propeller</fullName>
    </recommendedName>
</protein>
<organism evidence="1 2">
    <name type="scientific">Ignavibacterium album (strain DSM 19864 / JCM 16511 / NBRC 101810 / Mat9-16)</name>
    <dbReference type="NCBI Taxonomy" id="945713"/>
    <lineage>
        <taxon>Bacteria</taxon>
        <taxon>Pseudomonadati</taxon>
        <taxon>Ignavibacteriota</taxon>
        <taxon>Ignavibacteria</taxon>
        <taxon>Ignavibacteriales</taxon>
        <taxon>Ignavibacteriaceae</taxon>
        <taxon>Ignavibacterium</taxon>
    </lineage>
</organism>
<evidence type="ECO:0000313" key="1">
    <source>
        <dbReference type="EMBL" id="AFH48398.1"/>
    </source>
</evidence>
<dbReference type="PROSITE" id="PS51257">
    <property type="entry name" value="PROKAR_LIPOPROTEIN"/>
    <property type="match status" value="1"/>
</dbReference>
<sequence length="377" mass="44130">MKHKFYVIFILITYVLLSSCERIKDENTNVYENILTGKHIELEMVSNFIIEENSNQFIGTFLFVKHRMGSLVLADYLNPILFFIDKTNGKVRKIIKFKFGKGPGEVIKIGSFEILNDKIYISDMGNFRWSVFDTSGNFIFTARPFSDLPKKINEKQKGKYVGNGNIMDIYENKIYNCVIETEYNRDLQQQNSKAIAILDSSLNIIKVFGRYDKIFGEVKSYFINPQITISEDGYIYFTQAPTYRIYKYDKDGNYIKTFGVKGKFRIIDKDIPSNLPISEIMTRTLQFSVSDAIFTFKSFVLHQFLDRTEKLYETRDLLDNNYYLKVYDKNGNYFQSDIKLPGWLMTVDNDGLLYIYEKNEPGNRQIGVYRIKLVDDL</sequence>
<proteinExistence type="predicted"/>